<comment type="caution">
    <text evidence="1">The sequence shown here is derived from an EMBL/GenBank/DDBJ whole genome shotgun (WGS) entry which is preliminary data.</text>
</comment>
<keyword evidence="2" id="KW-1185">Reference proteome</keyword>
<gene>
    <name evidence="1" type="ORF">DFR76_1124</name>
</gene>
<dbReference type="AlphaFoldDB" id="A0A370HW03"/>
<name>A0A370HW03_9NOCA</name>
<reference evidence="1 2" key="1">
    <citation type="submission" date="2018-07" db="EMBL/GenBank/DDBJ databases">
        <title>Genomic Encyclopedia of Type Strains, Phase IV (KMG-IV): sequencing the most valuable type-strain genomes for metagenomic binning, comparative biology and taxonomic classification.</title>
        <authorList>
            <person name="Goeker M."/>
        </authorList>
    </citation>
    <scope>NUCLEOTIDE SEQUENCE [LARGE SCALE GENOMIC DNA]</scope>
    <source>
        <strain evidence="1 2">DSM 44290</strain>
    </source>
</reference>
<accession>A0A370HW03</accession>
<dbReference type="EMBL" id="QQBC01000012">
    <property type="protein sequence ID" value="RDI62687.1"/>
    <property type="molecule type" value="Genomic_DNA"/>
</dbReference>
<proteinExistence type="predicted"/>
<evidence type="ECO:0000313" key="1">
    <source>
        <dbReference type="EMBL" id="RDI62687.1"/>
    </source>
</evidence>
<sequence>MDIKRDPLTNTDKSVYGLVVPTDQNLVRGDLKIHMRTTRPHSRSKAP</sequence>
<dbReference type="Proteomes" id="UP000254869">
    <property type="component" value="Unassembled WGS sequence"/>
</dbReference>
<protein>
    <submittedName>
        <fullName evidence="1">Uncharacterized protein</fullName>
    </submittedName>
</protein>
<evidence type="ECO:0000313" key="2">
    <source>
        <dbReference type="Proteomes" id="UP000254869"/>
    </source>
</evidence>
<organism evidence="1 2">
    <name type="scientific">Nocardia pseudobrasiliensis</name>
    <dbReference type="NCBI Taxonomy" id="45979"/>
    <lineage>
        <taxon>Bacteria</taxon>
        <taxon>Bacillati</taxon>
        <taxon>Actinomycetota</taxon>
        <taxon>Actinomycetes</taxon>
        <taxon>Mycobacteriales</taxon>
        <taxon>Nocardiaceae</taxon>
        <taxon>Nocardia</taxon>
    </lineage>
</organism>